<protein>
    <recommendedName>
        <fullName evidence="2">Xyloglucan endo-transglycosylase C-terminal domain-containing protein</fullName>
    </recommendedName>
</protein>
<dbReference type="Proteomes" id="UP001318860">
    <property type="component" value="Unassembled WGS sequence"/>
</dbReference>
<gene>
    <name evidence="3" type="ORF">DH2020_042555</name>
</gene>
<dbReference type="Pfam" id="PF06955">
    <property type="entry name" value="XET_C"/>
    <property type="match status" value="1"/>
</dbReference>
<proteinExistence type="predicted"/>
<accession>A0ABR0UM35</accession>
<feature type="region of interest" description="Disordered" evidence="1">
    <location>
        <begin position="31"/>
        <end position="58"/>
    </location>
</feature>
<feature type="domain" description="Xyloglucan endo-transglycosylase C-terminal" evidence="2">
    <location>
        <begin position="65"/>
        <end position="101"/>
    </location>
</feature>
<dbReference type="EMBL" id="JABTTQ020002483">
    <property type="protein sequence ID" value="KAK6123699.1"/>
    <property type="molecule type" value="Genomic_DNA"/>
</dbReference>
<keyword evidence="4" id="KW-1185">Reference proteome</keyword>
<comment type="caution">
    <text evidence="3">The sequence shown here is derived from an EMBL/GenBank/DDBJ whole genome shotgun (WGS) entry which is preliminary data.</text>
</comment>
<name>A0ABR0UM35_REHGL</name>
<sequence length="108" mass="12577">MKRLVLIWAKNFVASHVPMAAKGKLITITTLHRRVQRPRPSKDASSVPSTKSHPKNRTDINAALMAANFKRVSVEARKSMRSFRQRYMYYSYRYDTLRYHVPRAPLSV</sequence>
<dbReference type="InterPro" id="IPR010713">
    <property type="entry name" value="XET_C"/>
</dbReference>
<organism evidence="3 4">
    <name type="scientific">Rehmannia glutinosa</name>
    <name type="common">Chinese foxglove</name>
    <dbReference type="NCBI Taxonomy" id="99300"/>
    <lineage>
        <taxon>Eukaryota</taxon>
        <taxon>Viridiplantae</taxon>
        <taxon>Streptophyta</taxon>
        <taxon>Embryophyta</taxon>
        <taxon>Tracheophyta</taxon>
        <taxon>Spermatophyta</taxon>
        <taxon>Magnoliopsida</taxon>
        <taxon>eudicotyledons</taxon>
        <taxon>Gunneridae</taxon>
        <taxon>Pentapetalae</taxon>
        <taxon>asterids</taxon>
        <taxon>lamiids</taxon>
        <taxon>Lamiales</taxon>
        <taxon>Orobanchaceae</taxon>
        <taxon>Rehmannieae</taxon>
        <taxon>Rehmannia</taxon>
    </lineage>
</organism>
<evidence type="ECO:0000259" key="2">
    <source>
        <dbReference type="Pfam" id="PF06955"/>
    </source>
</evidence>
<evidence type="ECO:0000313" key="4">
    <source>
        <dbReference type="Proteomes" id="UP001318860"/>
    </source>
</evidence>
<evidence type="ECO:0000313" key="3">
    <source>
        <dbReference type="EMBL" id="KAK6123699.1"/>
    </source>
</evidence>
<dbReference type="Gene3D" id="2.60.120.200">
    <property type="match status" value="1"/>
</dbReference>
<reference evidence="3 4" key="1">
    <citation type="journal article" date="2021" name="Comput. Struct. Biotechnol. J.">
        <title>De novo genome assembly of the potent medicinal plant Rehmannia glutinosa using nanopore technology.</title>
        <authorList>
            <person name="Ma L."/>
            <person name="Dong C."/>
            <person name="Song C."/>
            <person name="Wang X."/>
            <person name="Zheng X."/>
            <person name="Niu Y."/>
            <person name="Chen S."/>
            <person name="Feng W."/>
        </authorList>
    </citation>
    <scope>NUCLEOTIDE SEQUENCE [LARGE SCALE GENOMIC DNA]</scope>
    <source>
        <strain evidence="3">DH-2019</strain>
    </source>
</reference>
<evidence type="ECO:0000256" key="1">
    <source>
        <dbReference type="SAM" id="MobiDB-lite"/>
    </source>
</evidence>